<keyword evidence="1" id="KW-0031">Aminopeptidase</keyword>
<reference evidence="12 13" key="1">
    <citation type="submission" date="2025-04" db="UniProtKB">
        <authorList>
            <consortium name="RefSeq"/>
        </authorList>
    </citation>
    <scope>IDENTIFICATION</scope>
</reference>
<comment type="catalytic activity">
    <reaction evidence="9">
        <text>N-terminal N(alpha)-acetyl-L-methionyl-L-aspartyl-[protein] + H2O = N-terminal L-aspartyl-[protein] + N-acetyl-L-methionine</text>
        <dbReference type="Rhea" id="RHEA:74571"/>
        <dbReference type="Rhea" id="RHEA-COMP:12669"/>
        <dbReference type="Rhea" id="RHEA-COMP:12693"/>
        <dbReference type="ChEBI" id="CHEBI:15377"/>
        <dbReference type="ChEBI" id="CHEBI:64720"/>
        <dbReference type="ChEBI" id="CHEBI:71670"/>
        <dbReference type="ChEBI" id="CHEBI:133063"/>
    </reaction>
    <physiologicalReaction direction="left-to-right" evidence="9">
        <dbReference type="Rhea" id="RHEA:74572"/>
    </physiologicalReaction>
</comment>
<evidence type="ECO:0000256" key="7">
    <source>
        <dbReference type="ARBA" id="ARBA00047999"/>
    </source>
</evidence>
<evidence type="ECO:0000313" key="12">
    <source>
        <dbReference type="RefSeq" id="XP_029026136.1"/>
    </source>
</evidence>
<dbReference type="PANTHER" id="PTHR28631">
    <property type="entry name" value="UPF0692 PROTEIN C19ORF54"/>
    <property type="match status" value="1"/>
</dbReference>
<dbReference type="RefSeq" id="XP_029026136.1">
    <property type="nucleotide sequence ID" value="XM_029170303.3"/>
</dbReference>
<evidence type="ECO:0000256" key="2">
    <source>
        <dbReference type="ARBA" id="ARBA00022670"/>
    </source>
</evidence>
<evidence type="ECO:0000313" key="11">
    <source>
        <dbReference type="Proteomes" id="UP000515150"/>
    </source>
</evidence>
<dbReference type="GO" id="GO:0006508">
    <property type="term" value="P:proteolysis"/>
    <property type="evidence" value="ECO:0007669"/>
    <property type="project" value="UniProtKB-KW"/>
</dbReference>
<evidence type="ECO:0000256" key="5">
    <source>
        <dbReference type="ARBA" id="ARBA00034848"/>
    </source>
</evidence>
<evidence type="ECO:0000256" key="1">
    <source>
        <dbReference type="ARBA" id="ARBA00022438"/>
    </source>
</evidence>
<dbReference type="Pfam" id="PF21646">
    <property type="entry name" value="ACTMAP-like_C"/>
    <property type="match status" value="1"/>
</dbReference>
<evidence type="ECO:0000313" key="13">
    <source>
        <dbReference type="RefSeq" id="XP_029026137.1"/>
    </source>
</evidence>
<organism evidence="11 12">
    <name type="scientific">Betta splendens</name>
    <name type="common">Siamese fighting fish</name>
    <dbReference type="NCBI Taxonomy" id="158456"/>
    <lineage>
        <taxon>Eukaryota</taxon>
        <taxon>Metazoa</taxon>
        <taxon>Chordata</taxon>
        <taxon>Craniata</taxon>
        <taxon>Vertebrata</taxon>
        <taxon>Euteleostomi</taxon>
        <taxon>Actinopterygii</taxon>
        <taxon>Neopterygii</taxon>
        <taxon>Teleostei</taxon>
        <taxon>Neoteleostei</taxon>
        <taxon>Acanthomorphata</taxon>
        <taxon>Anabantaria</taxon>
        <taxon>Anabantiformes</taxon>
        <taxon>Anabantoidei</taxon>
        <taxon>Osphronemidae</taxon>
        <taxon>Betta</taxon>
    </lineage>
</organism>
<evidence type="ECO:0000256" key="10">
    <source>
        <dbReference type="ARBA" id="ARBA00093265"/>
    </source>
</evidence>
<sequence>MKLKWLKVGKCGRCWAIMPPPGLPPAPPPLPALGLSPPPASDAKKKLFQTIGSNRPVEGDHTEARILLSQRESSFRKDLQWILVNTYVPSIIQDGPQCGLVALWMAAHLRQPQRNVDMETVVQTARSRGYTAQGEMFSAKNMALLAEEICSCKAELLSGGLSRNDNSTVFITHLWGGQPVLIPYDEDYNHEPCMRHGHRAHWAVASGVLLGLDQGSVSGEHTRPDPTLPWLSLPSETSLPCPATSKGLREVYILAKQGKSLRYQLWSLDGVAQSNEQLRTMDPQRANDGTLYVVPQGGVEAGLAGQVVLLYTRTQQEQEYGINE</sequence>
<dbReference type="GeneID" id="114867543"/>
<gene>
    <name evidence="12 13" type="primary">actmap</name>
</gene>
<dbReference type="GO" id="GO:0004177">
    <property type="term" value="F:aminopeptidase activity"/>
    <property type="evidence" value="ECO:0007669"/>
    <property type="project" value="UniProtKB-KW"/>
</dbReference>
<comment type="catalytic activity">
    <reaction evidence="8">
        <text>N-terminal N(alpha)-acetyl-L-cysteinyl-L-aspartyl-[protein] + H2O = N-terminal L-aspartyl-[protein] + N-acetyl-L-cysteine</text>
        <dbReference type="Rhea" id="RHEA:74579"/>
        <dbReference type="Rhea" id="RHEA-COMP:12669"/>
        <dbReference type="Rhea" id="RHEA-COMP:18395"/>
        <dbReference type="ChEBI" id="CHEBI:15377"/>
        <dbReference type="ChEBI" id="CHEBI:64720"/>
        <dbReference type="ChEBI" id="CHEBI:78236"/>
        <dbReference type="ChEBI" id="CHEBI:193599"/>
    </reaction>
    <physiologicalReaction direction="left-to-right" evidence="8">
        <dbReference type="Rhea" id="RHEA:74580"/>
    </physiologicalReaction>
</comment>
<keyword evidence="2 12" id="KW-0645">Protease</keyword>
<dbReference type="Proteomes" id="UP000515150">
    <property type="component" value="Chromosome 13"/>
</dbReference>
<protein>
    <recommendedName>
        <fullName evidence="5">Actin maturation protease</fullName>
    </recommendedName>
    <alternativeName>
        <fullName evidence="6">Actin aminopeptidase ACTMAP</fullName>
    </alternativeName>
</protein>
<dbReference type="CTD" id="284325"/>
<dbReference type="OrthoDB" id="198816at2759"/>
<comment type="similarity">
    <text evidence="4">Belongs to the ACTMAP family.</text>
</comment>
<dbReference type="KEGG" id="bspl:114867543"/>
<evidence type="ECO:0000256" key="4">
    <source>
        <dbReference type="ARBA" id="ARBA00034725"/>
    </source>
</evidence>
<evidence type="ECO:0000256" key="3">
    <source>
        <dbReference type="ARBA" id="ARBA00022801"/>
    </source>
</evidence>
<comment type="catalytic activity">
    <reaction evidence="10">
        <text>N-terminal N(alpha)-acetyl-L-methionyl-L-glutamyl-[protein] + H2O = N-terminal L-glutamyl-[protein] + N-acetyl-L-methionine</text>
        <dbReference type="Rhea" id="RHEA:74575"/>
        <dbReference type="Rhea" id="RHEA-COMP:12668"/>
        <dbReference type="Rhea" id="RHEA-COMP:12697"/>
        <dbReference type="ChEBI" id="CHEBI:15377"/>
        <dbReference type="ChEBI" id="CHEBI:64721"/>
        <dbReference type="ChEBI" id="CHEBI:71670"/>
        <dbReference type="ChEBI" id="CHEBI:133360"/>
    </reaction>
    <physiologicalReaction direction="left-to-right" evidence="10">
        <dbReference type="Rhea" id="RHEA:74576"/>
    </physiologicalReaction>
</comment>
<name>A0A6P7P1I7_BETSP</name>
<proteinExistence type="inferred from homology"/>
<dbReference type="AlphaFoldDB" id="A0A6P7P1I7"/>
<comment type="catalytic activity">
    <reaction evidence="7">
        <text>N-terminal N(alpha)-acetyl-L-cysteinyl-L-glutamyl-[protein] + H2O = N-terminal L-glutamyl-[protein] + N-acetyl-L-cysteine</text>
        <dbReference type="Rhea" id="RHEA:74583"/>
        <dbReference type="Rhea" id="RHEA-COMP:12668"/>
        <dbReference type="Rhea" id="RHEA-COMP:18396"/>
        <dbReference type="ChEBI" id="CHEBI:15377"/>
        <dbReference type="ChEBI" id="CHEBI:64721"/>
        <dbReference type="ChEBI" id="CHEBI:78236"/>
        <dbReference type="ChEBI" id="CHEBI:193601"/>
    </reaction>
    <physiologicalReaction direction="left-to-right" evidence="7">
        <dbReference type="Rhea" id="RHEA:74584"/>
    </physiologicalReaction>
</comment>
<evidence type="ECO:0000256" key="8">
    <source>
        <dbReference type="ARBA" id="ARBA00049041"/>
    </source>
</evidence>
<dbReference type="PANTHER" id="PTHR28631:SF1">
    <property type="entry name" value="ACTIN MATURATION PROTEASE"/>
    <property type="match status" value="1"/>
</dbReference>
<dbReference type="InterPro" id="IPR040043">
    <property type="entry name" value="ACTMAP"/>
</dbReference>
<evidence type="ECO:0000256" key="6">
    <source>
        <dbReference type="ARBA" id="ARBA00034908"/>
    </source>
</evidence>
<accession>A0A6P7P1I7</accession>
<evidence type="ECO:0000256" key="9">
    <source>
        <dbReference type="ARBA" id="ARBA00093241"/>
    </source>
</evidence>
<keyword evidence="3" id="KW-0378">Hydrolase</keyword>
<keyword evidence="11" id="KW-1185">Reference proteome</keyword>
<dbReference type="RefSeq" id="XP_029026137.1">
    <property type="nucleotide sequence ID" value="XM_029170304.3"/>
</dbReference>